<keyword evidence="1" id="KW-0479">Metal-binding</keyword>
<keyword evidence="4" id="KW-1185">Reference proteome</keyword>
<feature type="domain" description="MoaB/Mog" evidence="2">
    <location>
        <begin position="173"/>
        <end position="305"/>
    </location>
</feature>
<comment type="function">
    <text evidence="1">Catalyzes the insertion of molybdate into adenylated molybdopterin with the concomitant release of AMP.</text>
</comment>
<comment type="similarity">
    <text evidence="1">Belongs to the MoeA family.</text>
</comment>
<dbReference type="RefSeq" id="WP_127725124.1">
    <property type="nucleotide sequence ID" value="NZ_RLIH01000015.1"/>
</dbReference>
<dbReference type="GO" id="GO:0005829">
    <property type="term" value="C:cytosol"/>
    <property type="evidence" value="ECO:0007669"/>
    <property type="project" value="TreeGrafter"/>
</dbReference>
<dbReference type="OrthoDB" id="9767940at2"/>
<gene>
    <name evidence="3" type="ORF">EF514_09065</name>
</gene>
<dbReference type="SUPFAM" id="SSF53218">
    <property type="entry name" value="Molybdenum cofactor biosynthesis proteins"/>
    <property type="match status" value="1"/>
</dbReference>
<comment type="cofactor">
    <cofactor evidence="1">
        <name>Mg(2+)</name>
        <dbReference type="ChEBI" id="CHEBI:18420"/>
    </cofactor>
</comment>
<dbReference type="GO" id="GO:0061599">
    <property type="term" value="F:molybdopterin molybdotransferase activity"/>
    <property type="evidence" value="ECO:0007669"/>
    <property type="project" value="UniProtKB-UniRule"/>
</dbReference>
<comment type="catalytic activity">
    <reaction evidence="1">
        <text>adenylyl-molybdopterin + molybdate = Mo-molybdopterin + AMP + H(+)</text>
        <dbReference type="Rhea" id="RHEA:35047"/>
        <dbReference type="ChEBI" id="CHEBI:15378"/>
        <dbReference type="ChEBI" id="CHEBI:36264"/>
        <dbReference type="ChEBI" id="CHEBI:62727"/>
        <dbReference type="ChEBI" id="CHEBI:71302"/>
        <dbReference type="ChEBI" id="CHEBI:456215"/>
    </reaction>
</comment>
<dbReference type="UniPathway" id="UPA00344"/>
<proteinExistence type="inferred from homology"/>
<comment type="caution">
    <text evidence="3">The sequence shown here is derived from an EMBL/GenBank/DDBJ whole genome shotgun (WGS) entry which is preliminary data.</text>
</comment>
<dbReference type="GO" id="GO:0046872">
    <property type="term" value="F:metal ion binding"/>
    <property type="evidence" value="ECO:0007669"/>
    <property type="project" value="UniProtKB-UniRule"/>
</dbReference>
<keyword evidence="1" id="KW-0460">Magnesium</keyword>
<dbReference type="Proteomes" id="UP000288812">
    <property type="component" value="Unassembled WGS sequence"/>
</dbReference>
<dbReference type="SMART" id="SM00852">
    <property type="entry name" value="MoCF_biosynth"/>
    <property type="match status" value="1"/>
</dbReference>
<evidence type="ECO:0000313" key="4">
    <source>
        <dbReference type="Proteomes" id="UP000288812"/>
    </source>
</evidence>
<accession>A0A437S550</accession>
<evidence type="ECO:0000256" key="1">
    <source>
        <dbReference type="RuleBase" id="RU365090"/>
    </source>
</evidence>
<dbReference type="InterPro" id="IPR036425">
    <property type="entry name" value="MoaB/Mog-like_dom_sf"/>
</dbReference>
<dbReference type="AlphaFoldDB" id="A0A437S550"/>
<keyword evidence="1" id="KW-0808">Transferase</keyword>
<evidence type="ECO:0000259" key="2">
    <source>
        <dbReference type="SMART" id="SM00852"/>
    </source>
</evidence>
<dbReference type="GO" id="GO:0006777">
    <property type="term" value="P:Mo-molybdopterin cofactor biosynthetic process"/>
    <property type="evidence" value="ECO:0007669"/>
    <property type="project" value="UniProtKB-UniRule"/>
</dbReference>
<dbReference type="InterPro" id="IPR038987">
    <property type="entry name" value="MoeA-like"/>
</dbReference>
<dbReference type="Gene3D" id="3.40.980.10">
    <property type="entry name" value="MoaB/Mog-like domain"/>
    <property type="match status" value="1"/>
</dbReference>
<organism evidence="3 4">
    <name type="scientific">Anaerosphaera multitolerans</name>
    <dbReference type="NCBI Taxonomy" id="2487351"/>
    <lineage>
        <taxon>Bacteria</taxon>
        <taxon>Bacillati</taxon>
        <taxon>Bacillota</taxon>
        <taxon>Tissierellia</taxon>
        <taxon>Tissierellales</taxon>
        <taxon>Peptoniphilaceae</taxon>
        <taxon>Anaerosphaera</taxon>
    </lineage>
</organism>
<dbReference type="PANTHER" id="PTHR10192:SF28">
    <property type="entry name" value="MOLYBDOPTERIN MOLYBDENUMTRANSFERASE"/>
    <property type="match status" value="1"/>
</dbReference>
<protein>
    <recommendedName>
        <fullName evidence="1">Molybdopterin molybdenumtransferase</fullName>
        <ecNumber evidence="1">2.10.1.1</ecNumber>
    </recommendedName>
</protein>
<sequence>MKTIRTEDAVGHVLYHDLTQIIKGVSKGPKFKKGHIIQTEDIETLLSMGKEQLYVYEYNENTYHENEAAEHLAEICRGENIRQSGVSEGKINLTAACDGLLKVNVELLNRINDVDKVMIATKYSNSPVKKGEAIGGTRIIPLVIDKSVIEKCEKIAGKEKLLSVMPYKKMKVGIVTTGNEVYYGRIEDTFTDVVREKMSHFNFEEIGHRYSTDDMSSIAKHIVDLIGEGADFIMCTGGMSVDPDDNTPGAIREVASKVVSYGAPVLPGAMFMLAYKGNIPIVGLPGCVMYCGKTVFDILLPRLAAGEEIEKWDIVSLGNGGFL</sequence>
<comment type="pathway">
    <text evidence="1">Cofactor biosynthesis; molybdopterin biosynthesis.</text>
</comment>
<name>A0A437S550_9FIRM</name>
<keyword evidence="1" id="KW-0500">Molybdenum</keyword>
<dbReference type="EC" id="2.10.1.1" evidence="1"/>
<reference evidence="3 4" key="1">
    <citation type="submission" date="2018-11" db="EMBL/GenBank/DDBJ databases">
        <title>Genome sequencing and assembly of Anaerosphaera sp. nov., GS7-6-2.</title>
        <authorList>
            <person name="Rettenmaier R."/>
            <person name="Liebl W."/>
            <person name="Zverlov V."/>
        </authorList>
    </citation>
    <scope>NUCLEOTIDE SEQUENCE [LARGE SCALE GENOMIC DNA]</scope>
    <source>
        <strain evidence="3 4">GS7-6-2</strain>
    </source>
</reference>
<dbReference type="CDD" id="cd03522">
    <property type="entry name" value="MoeA_like"/>
    <property type="match status" value="1"/>
</dbReference>
<dbReference type="Pfam" id="PF00994">
    <property type="entry name" value="MoCF_biosynth"/>
    <property type="match status" value="1"/>
</dbReference>
<keyword evidence="1" id="KW-0501">Molybdenum cofactor biosynthesis</keyword>
<evidence type="ECO:0000313" key="3">
    <source>
        <dbReference type="EMBL" id="RVU54124.1"/>
    </source>
</evidence>
<dbReference type="InterPro" id="IPR001453">
    <property type="entry name" value="MoaB/Mog_dom"/>
</dbReference>
<dbReference type="PANTHER" id="PTHR10192">
    <property type="entry name" value="MOLYBDOPTERIN BIOSYNTHESIS PROTEIN"/>
    <property type="match status" value="1"/>
</dbReference>
<dbReference type="EMBL" id="RLIH01000015">
    <property type="protein sequence ID" value="RVU54124.1"/>
    <property type="molecule type" value="Genomic_DNA"/>
</dbReference>